<feature type="transmembrane region" description="Helical" evidence="1">
    <location>
        <begin position="209"/>
        <end position="231"/>
    </location>
</feature>
<feature type="transmembrane region" description="Helical" evidence="1">
    <location>
        <begin position="85"/>
        <end position="104"/>
    </location>
</feature>
<keyword evidence="3" id="KW-1185">Reference proteome</keyword>
<gene>
    <name evidence="2" type="ORF">E1292_47705</name>
</gene>
<keyword evidence="1" id="KW-0812">Transmembrane</keyword>
<evidence type="ECO:0008006" key="4">
    <source>
        <dbReference type="Google" id="ProtNLM"/>
    </source>
</evidence>
<proteinExistence type="predicted"/>
<dbReference type="RefSeq" id="WP_132606422.1">
    <property type="nucleotide sequence ID" value="NZ_SMKO01000287.1"/>
</dbReference>
<accession>A0A4R4U612</accession>
<reference evidence="2 3" key="1">
    <citation type="submission" date="2019-03" db="EMBL/GenBank/DDBJ databases">
        <title>Draft genome sequences of novel Actinobacteria.</title>
        <authorList>
            <person name="Sahin N."/>
            <person name="Ay H."/>
            <person name="Saygin H."/>
        </authorList>
    </citation>
    <scope>NUCLEOTIDE SEQUENCE [LARGE SCALE GENOMIC DNA]</scope>
    <source>
        <strain evidence="2 3">KC310</strain>
    </source>
</reference>
<name>A0A4R4U612_9ACTN</name>
<evidence type="ECO:0000256" key="1">
    <source>
        <dbReference type="SAM" id="Phobius"/>
    </source>
</evidence>
<evidence type="ECO:0000313" key="3">
    <source>
        <dbReference type="Proteomes" id="UP000295258"/>
    </source>
</evidence>
<evidence type="ECO:0000313" key="2">
    <source>
        <dbReference type="EMBL" id="TDC86631.1"/>
    </source>
</evidence>
<dbReference type="AlphaFoldDB" id="A0A4R4U612"/>
<feature type="transmembrane region" description="Helical" evidence="1">
    <location>
        <begin position="251"/>
        <end position="270"/>
    </location>
</feature>
<dbReference type="Proteomes" id="UP000295258">
    <property type="component" value="Unassembled WGS sequence"/>
</dbReference>
<organism evidence="2 3">
    <name type="scientific">Nonomuraea deserti</name>
    <dbReference type="NCBI Taxonomy" id="1848322"/>
    <lineage>
        <taxon>Bacteria</taxon>
        <taxon>Bacillati</taxon>
        <taxon>Actinomycetota</taxon>
        <taxon>Actinomycetes</taxon>
        <taxon>Streptosporangiales</taxon>
        <taxon>Streptosporangiaceae</taxon>
        <taxon>Nonomuraea</taxon>
    </lineage>
</organism>
<comment type="caution">
    <text evidence="2">The sequence shown here is derived from an EMBL/GenBank/DDBJ whole genome shotgun (WGS) entry which is preliminary data.</text>
</comment>
<keyword evidence="1" id="KW-0472">Membrane</keyword>
<feature type="transmembrane region" description="Helical" evidence="1">
    <location>
        <begin position="52"/>
        <end position="73"/>
    </location>
</feature>
<sequence>MNRSPGTSPLHAPVDALTAAALTVVILEHWLSTAFDTTSQISVTSLLKAMPPWAPAAWLPQLALGLLFFAGGYSRATVAWPAGQMLRPVVTFLLAWGGGLVVLLANGFSQDAVRQILATALAPLTYLIPYLLLAAISPFLRRLTRRHGWNTALAAGVAAAVIDDWLGPMLLWAMPYLLGLAWGQTHLRLDPLPPGRQSGSRLVTLINRFALPLYLWHPTTLVLAALATARFGPIAGLNDPPTGPSWLLARLVWLPVLTTVLIGLVVLAGTGRNR</sequence>
<dbReference type="EMBL" id="SMKO01000287">
    <property type="protein sequence ID" value="TDC86631.1"/>
    <property type="molecule type" value="Genomic_DNA"/>
</dbReference>
<protein>
    <recommendedName>
        <fullName evidence="4">Acyltransferase</fullName>
    </recommendedName>
</protein>
<keyword evidence="1" id="KW-1133">Transmembrane helix</keyword>
<feature type="transmembrane region" description="Helical" evidence="1">
    <location>
        <begin position="116"/>
        <end position="136"/>
    </location>
</feature>